<evidence type="ECO:0000313" key="2">
    <source>
        <dbReference type="Proteomes" id="UP001210380"/>
    </source>
</evidence>
<evidence type="ECO:0008006" key="3">
    <source>
        <dbReference type="Google" id="ProtNLM"/>
    </source>
</evidence>
<dbReference type="EMBL" id="JAQGLA010000039">
    <property type="protein sequence ID" value="MDA3628110.1"/>
    <property type="molecule type" value="Genomic_DNA"/>
</dbReference>
<protein>
    <recommendedName>
        <fullName evidence="3">WXG100 family type VII secretion target</fullName>
    </recommendedName>
</protein>
<comment type="caution">
    <text evidence="1">The sequence shown here is derived from an EMBL/GenBank/DDBJ whole genome shotgun (WGS) entry which is preliminary data.</text>
</comment>
<reference evidence="1 2" key="1">
    <citation type="submission" date="2022-11" db="EMBL/GenBank/DDBJ databases">
        <title>Draft genome sequence of Saccharopolyspora sp. WRP15-2 isolated from rhizosphere soils of wild rice in Thailand.</title>
        <authorList>
            <person name="Duangmal K."/>
            <person name="Kammanee S."/>
            <person name="Muangham S."/>
        </authorList>
    </citation>
    <scope>NUCLEOTIDE SEQUENCE [LARGE SCALE GENOMIC DNA]</scope>
    <source>
        <strain evidence="1 2">WRP15-2</strain>
    </source>
</reference>
<dbReference type="Gene3D" id="1.10.287.1060">
    <property type="entry name" value="ESAT-6-like"/>
    <property type="match status" value="1"/>
</dbReference>
<dbReference type="RefSeq" id="WP_270950838.1">
    <property type="nucleotide sequence ID" value="NZ_JAQGLA010000039.1"/>
</dbReference>
<gene>
    <name evidence="1" type="ORF">OU415_21935</name>
</gene>
<dbReference type="Proteomes" id="UP001210380">
    <property type="component" value="Unassembled WGS sequence"/>
</dbReference>
<organism evidence="1 2">
    <name type="scientific">Saccharopolyspora oryzae</name>
    <dbReference type="NCBI Taxonomy" id="2997343"/>
    <lineage>
        <taxon>Bacteria</taxon>
        <taxon>Bacillati</taxon>
        <taxon>Actinomycetota</taxon>
        <taxon>Actinomycetes</taxon>
        <taxon>Pseudonocardiales</taxon>
        <taxon>Pseudonocardiaceae</taxon>
        <taxon>Saccharopolyspora</taxon>
    </lineage>
</organism>
<evidence type="ECO:0000313" key="1">
    <source>
        <dbReference type="EMBL" id="MDA3628110.1"/>
    </source>
</evidence>
<keyword evidence="2" id="KW-1185">Reference proteome</keyword>
<sequence length="96" mass="10817">MTAFDVNHNGYGEVNQQLLQAVQNLGSVLEQLNAALKNIPEAAWGQAQPIWLENQNQWNRSYQTMSEKIQLTSRSSVGIHDTFKEGDQRGYRIIAG</sequence>
<accession>A0ABT4V2B5</accession>
<name>A0ABT4V2B5_9PSEU</name>
<dbReference type="SUPFAM" id="SSF140453">
    <property type="entry name" value="EsxAB dimer-like"/>
    <property type="match status" value="1"/>
</dbReference>
<proteinExistence type="predicted"/>
<dbReference type="InterPro" id="IPR036689">
    <property type="entry name" value="ESAT-6-like_sf"/>
</dbReference>